<feature type="chain" id="PRO_5046011147" evidence="1">
    <location>
        <begin position="29"/>
        <end position="433"/>
    </location>
</feature>
<evidence type="ECO:0000256" key="1">
    <source>
        <dbReference type="SAM" id="SignalP"/>
    </source>
</evidence>
<name>A0ABX1XCY4_9BACL</name>
<keyword evidence="3" id="KW-1185">Reference proteome</keyword>
<organism evidence="2 3">
    <name type="scientific">Paenibacillus plantarum</name>
    <dbReference type="NCBI Taxonomy" id="2654975"/>
    <lineage>
        <taxon>Bacteria</taxon>
        <taxon>Bacillati</taxon>
        <taxon>Bacillota</taxon>
        <taxon>Bacilli</taxon>
        <taxon>Bacillales</taxon>
        <taxon>Paenibacillaceae</taxon>
        <taxon>Paenibacillus</taxon>
    </lineage>
</organism>
<gene>
    <name evidence="2" type="ORF">GC096_18530</name>
</gene>
<evidence type="ECO:0000313" key="3">
    <source>
        <dbReference type="Proteomes" id="UP000653578"/>
    </source>
</evidence>
<dbReference type="Gene3D" id="2.60.120.260">
    <property type="entry name" value="Galactose-binding domain-like"/>
    <property type="match status" value="1"/>
</dbReference>
<comment type="caution">
    <text evidence="2">The sequence shown here is derived from an EMBL/GenBank/DDBJ whole genome shotgun (WGS) entry which is preliminary data.</text>
</comment>
<sequence>MQVFASAKKSLSMFLVGLMMCIGSSLFAPNTTLAGTLDAYIDAEDASVNTGNDLIDNGVTYWGYEQGTYVAPVITTAQKRAGSNSIKYEIDSDSSTNGVPYDRDRIENYIEFNSASFPGLNHNIWQQTKYLGFSIYIPTDFIAPSGWFVFYQIKQHDNSINPSPNIALEVDTSGNIRVALRHGTGNQDSSTVATFTNIGTLSSFKGKWVDFVVKFKITTGSDGIAQVWQKLSTETTYTNVVNYSGMTGYTACITTKFEIKGGIYRAAMPISHKLYIDEIRYGNAMDDVKFPSTTINEFGTSSYSFLAAAASSQSSFSPFTVVTDASAPSGTYIQAPGQYSTGSAPVAGQAAYNFSMPATGNATISATILALDASSDSFWYKIDNGSWSAWYVPATGSNWQVVSKSVTGLSSGNHTMYIAYREGNLKIDSLAVN</sequence>
<dbReference type="InterPro" id="IPR025975">
    <property type="entry name" value="Polysacc_lyase"/>
</dbReference>
<dbReference type="SUPFAM" id="SSF49785">
    <property type="entry name" value="Galactose-binding domain-like"/>
    <property type="match status" value="1"/>
</dbReference>
<evidence type="ECO:0000313" key="2">
    <source>
        <dbReference type="EMBL" id="NOU66036.1"/>
    </source>
</evidence>
<dbReference type="RefSeq" id="WP_171632266.1">
    <property type="nucleotide sequence ID" value="NZ_WHNY01000060.1"/>
</dbReference>
<feature type="signal peptide" evidence="1">
    <location>
        <begin position="1"/>
        <end position="28"/>
    </location>
</feature>
<dbReference type="Gene3D" id="2.60.120.200">
    <property type="match status" value="1"/>
</dbReference>
<accession>A0ABX1XCY4</accession>
<reference evidence="2 3" key="1">
    <citation type="submission" date="2019-10" db="EMBL/GenBank/DDBJ databases">
        <title>Description of Paenibacillus humi sp. nov.</title>
        <authorList>
            <person name="Carlier A."/>
            <person name="Qi S."/>
        </authorList>
    </citation>
    <scope>NUCLEOTIDE SEQUENCE [LARGE SCALE GENOMIC DNA]</scope>
    <source>
        <strain evidence="2 3">LMG 31461</strain>
    </source>
</reference>
<proteinExistence type="predicted"/>
<dbReference type="EMBL" id="WHNY01000060">
    <property type="protein sequence ID" value="NOU66036.1"/>
    <property type="molecule type" value="Genomic_DNA"/>
</dbReference>
<dbReference type="Proteomes" id="UP000653578">
    <property type="component" value="Unassembled WGS sequence"/>
</dbReference>
<dbReference type="InterPro" id="IPR008979">
    <property type="entry name" value="Galactose-bd-like_sf"/>
</dbReference>
<keyword evidence="1" id="KW-0732">Signal</keyword>
<dbReference type="Pfam" id="PF14099">
    <property type="entry name" value="Polysacc_lyase"/>
    <property type="match status" value="1"/>
</dbReference>
<protein>
    <submittedName>
        <fullName evidence="2">Uncharacterized protein</fullName>
    </submittedName>
</protein>